<comment type="caution">
    <text evidence="2">The sequence shown here is derived from an EMBL/GenBank/DDBJ whole genome shotgun (WGS) entry which is preliminary data.</text>
</comment>
<proteinExistence type="predicted"/>
<evidence type="ECO:0000259" key="1">
    <source>
        <dbReference type="Pfam" id="PF05118"/>
    </source>
</evidence>
<organism evidence="2 3">
    <name type="scientific">Sphingomonas koreensis</name>
    <dbReference type="NCBI Taxonomy" id="93064"/>
    <lineage>
        <taxon>Bacteria</taxon>
        <taxon>Pseudomonadati</taxon>
        <taxon>Pseudomonadota</taxon>
        <taxon>Alphaproteobacteria</taxon>
        <taxon>Sphingomonadales</taxon>
        <taxon>Sphingomonadaceae</taxon>
        <taxon>Sphingomonas</taxon>
    </lineage>
</organism>
<dbReference type="Proteomes" id="UP000287746">
    <property type="component" value="Unassembled WGS sequence"/>
</dbReference>
<dbReference type="InterPro" id="IPR007803">
    <property type="entry name" value="Asp/Arg/Pro-Hydrxlase"/>
</dbReference>
<evidence type="ECO:0000313" key="2">
    <source>
        <dbReference type="EMBL" id="RSY79365.1"/>
    </source>
</evidence>
<dbReference type="SUPFAM" id="SSF51197">
    <property type="entry name" value="Clavaminate synthase-like"/>
    <property type="match status" value="1"/>
</dbReference>
<gene>
    <name evidence="2" type="ORF">DAH66_17520</name>
</gene>
<dbReference type="EMBL" id="QQYZ01000020">
    <property type="protein sequence ID" value="RSY79365.1"/>
    <property type="molecule type" value="Genomic_DNA"/>
</dbReference>
<sequence>MFFDSEYRRIGSIDAGPLELAVTAIGEAEWLAFGDRQQAYAAHRATQSIPLIFDPDFRHEAPTRLPVFDRYAAMLEAPMAAIRDFFAANPPPGTAGEGYFVRVLLVRLEAAAKIGSHRDHGHSLARAHRIHLPIITNPGVEFGIAGHIRHLAAGELWEVNNRKVHGVRNASDTHRIHAIFDYVVPGEVVPDPEGDLIA</sequence>
<protein>
    <recommendedName>
        <fullName evidence="1">Aspartyl/asparaginy/proline hydroxylase domain-containing protein</fullName>
    </recommendedName>
</protein>
<dbReference type="Pfam" id="PF05118">
    <property type="entry name" value="Asp_Arg_Hydrox"/>
    <property type="match status" value="1"/>
</dbReference>
<evidence type="ECO:0000313" key="3">
    <source>
        <dbReference type="Proteomes" id="UP000287746"/>
    </source>
</evidence>
<name>A0A430G0A4_9SPHN</name>
<feature type="domain" description="Aspartyl/asparaginy/proline hydroxylase" evidence="1">
    <location>
        <begin position="100"/>
        <end position="183"/>
    </location>
</feature>
<dbReference type="Gene3D" id="2.60.120.330">
    <property type="entry name" value="B-lactam Antibiotic, Isopenicillin N Synthase, Chain"/>
    <property type="match status" value="1"/>
</dbReference>
<dbReference type="RefSeq" id="WP_126005323.1">
    <property type="nucleotide sequence ID" value="NZ_QQYZ01000020.1"/>
</dbReference>
<accession>A0A430G0A4</accession>
<dbReference type="InterPro" id="IPR027443">
    <property type="entry name" value="IPNS-like_sf"/>
</dbReference>
<dbReference type="AlphaFoldDB" id="A0A430G0A4"/>
<reference evidence="2 3" key="1">
    <citation type="submission" date="2018-07" db="EMBL/GenBank/DDBJ databases">
        <title>Genomic and Epidemiologic Investigation of an Indolent Hospital Outbreak.</title>
        <authorList>
            <person name="Johnson R.C."/>
            <person name="Deming C."/>
            <person name="Conlan S."/>
            <person name="Zellmer C.J."/>
            <person name="Michelin A.V."/>
            <person name="Lee-Lin S."/>
            <person name="Thomas P.J."/>
            <person name="Park M."/>
            <person name="Weingarten R.A."/>
            <person name="Less J."/>
            <person name="Dekker J.P."/>
            <person name="Frank K.M."/>
            <person name="Musser K.A."/>
            <person name="Mcquiston J.R."/>
            <person name="Henderson D.K."/>
            <person name="Lau A.F."/>
            <person name="Palmore T.N."/>
            <person name="Segre J.A."/>
        </authorList>
    </citation>
    <scope>NUCLEOTIDE SEQUENCE [LARGE SCALE GENOMIC DNA]</scope>
    <source>
        <strain evidence="2 3">SK-CDC1_0717</strain>
    </source>
</reference>